<keyword evidence="2" id="KW-0132">Cell division</keyword>
<gene>
    <name evidence="2" type="ORF">H8S02_08105</name>
</gene>
<comment type="caution">
    <text evidence="2">The sequence shown here is derived from an EMBL/GenBank/DDBJ whole genome shotgun (WGS) entry which is preliminary data.</text>
</comment>
<name>A0ABR7GNK5_9FIRM</name>
<accession>A0ABR7GNK5</accession>
<dbReference type="Pfam" id="PF05164">
    <property type="entry name" value="ZapA"/>
    <property type="match status" value="1"/>
</dbReference>
<evidence type="ECO:0000313" key="2">
    <source>
        <dbReference type="EMBL" id="MBC5695906.1"/>
    </source>
</evidence>
<evidence type="ECO:0000256" key="1">
    <source>
        <dbReference type="SAM" id="Coils"/>
    </source>
</evidence>
<dbReference type="InterPro" id="IPR007838">
    <property type="entry name" value="Cell_div_ZapA-like"/>
</dbReference>
<reference evidence="2 3" key="1">
    <citation type="submission" date="2020-08" db="EMBL/GenBank/DDBJ databases">
        <title>Genome public.</title>
        <authorList>
            <person name="Liu C."/>
            <person name="Sun Q."/>
        </authorList>
    </citation>
    <scope>NUCLEOTIDE SEQUENCE [LARGE SCALE GENOMIC DNA]</scope>
    <source>
        <strain evidence="2 3">M2</strain>
    </source>
</reference>
<dbReference type="InterPro" id="IPR053712">
    <property type="entry name" value="Bac_CellDiv_Activator"/>
</dbReference>
<keyword evidence="2" id="KW-0131">Cell cycle</keyword>
<dbReference type="RefSeq" id="WP_118685539.1">
    <property type="nucleotide sequence ID" value="NZ_JACOPK010000006.1"/>
</dbReference>
<dbReference type="GO" id="GO:0051301">
    <property type="term" value="P:cell division"/>
    <property type="evidence" value="ECO:0007669"/>
    <property type="project" value="UniProtKB-KW"/>
</dbReference>
<keyword evidence="3" id="KW-1185">Reference proteome</keyword>
<feature type="coiled-coil region" evidence="1">
    <location>
        <begin position="62"/>
        <end position="89"/>
    </location>
</feature>
<organism evidence="2 3">
    <name type="scientific">Agathobaculum hominis</name>
    <dbReference type="NCBI Taxonomy" id="2763014"/>
    <lineage>
        <taxon>Bacteria</taxon>
        <taxon>Bacillati</taxon>
        <taxon>Bacillota</taxon>
        <taxon>Clostridia</taxon>
        <taxon>Eubacteriales</taxon>
        <taxon>Butyricicoccaceae</taxon>
        <taxon>Agathobaculum</taxon>
    </lineage>
</organism>
<protein>
    <submittedName>
        <fullName evidence="2">Cell division protein ZapA</fullName>
    </submittedName>
</protein>
<evidence type="ECO:0000313" key="3">
    <source>
        <dbReference type="Proteomes" id="UP000641741"/>
    </source>
</evidence>
<dbReference type="SUPFAM" id="SSF102829">
    <property type="entry name" value="Cell division protein ZapA-like"/>
    <property type="match status" value="1"/>
</dbReference>
<proteinExistence type="predicted"/>
<dbReference type="EMBL" id="JACOPK010000006">
    <property type="protein sequence ID" value="MBC5695906.1"/>
    <property type="molecule type" value="Genomic_DNA"/>
</dbReference>
<dbReference type="Gene3D" id="6.10.250.790">
    <property type="match status" value="1"/>
</dbReference>
<sequence length="100" mass="10884">MKNRILLRIAGQKYTLMADESVEYMNEVASFAQQVIVSCGGSASFASTRAIALASVNLADQCIKAKREALAAEEKCRKLEAELEALRSGKKTEKNGKDSK</sequence>
<dbReference type="Proteomes" id="UP000641741">
    <property type="component" value="Unassembled WGS sequence"/>
</dbReference>
<keyword evidence="1" id="KW-0175">Coiled coil</keyword>
<dbReference type="InterPro" id="IPR036192">
    <property type="entry name" value="Cell_div_ZapA-like_sf"/>
</dbReference>